<proteinExistence type="predicted"/>
<comment type="caution">
    <text evidence="9">The sequence shown here is derived from an EMBL/GenBank/DDBJ whole genome shotgun (WGS) entry which is preliminary data.</text>
</comment>
<feature type="region of interest" description="Disordered" evidence="7">
    <location>
        <begin position="113"/>
        <end position="148"/>
    </location>
</feature>
<protein>
    <recommendedName>
        <fullName evidence="8">BZIP domain-containing protein</fullName>
    </recommendedName>
</protein>
<dbReference type="SUPFAM" id="SSF57959">
    <property type="entry name" value="Leucine zipper domain"/>
    <property type="match status" value="1"/>
</dbReference>
<dbReference type="AlphaFoldDB" id="A0ABD3TT18"/>
<dbReference type="InterPro" id="IPR004827">
    <property type="entry name" value="bZIP"/>
</dbReference>
<name>A0ABD3TT18_9LAMI</name>
<dbReference type="InterPro" id="IPR044759">
    <property type="entry name" value="bZIP_RF2"/>
</dbReference>
<evidence type="ECO:0000313" key="10">
    <source>
        <dbReference type="Proteomes" id="UP001634393"/>
    </source>
</evidence>
<evidence type="ECO:0000256" key="3">
    <source>
        <dbReference type="ARBA" id="ARBA00023125"/>
    </source>
</evidence>
<evidence type="ECO:0000256" key="4">
    <source>
        <dbReference type="ARBA" id="ARBA00023163"/>
    </source>
</evidence>
<evidence type="ECO:0000313" key="9">
    <source>
        <dbReference type="EMBL" id="KAL3840244.1"/>
    </source>
</evidence>
<keyword evidence="10" id="KW-1185">Reference proteome</keyword>
<keyword evidence="4" id="KW-0804">Transcription</keyword>
<evidence type="ECO:0000256" key="5">
    <source>
        <dbReference type="ARBA" id="ARBA00023242"/>
    </source>
</evidence>
<dbReference type="PROSITE" id="PS50217">
    <property type="entry name" value="BZIP"/>
    <property type="match status" value="1"/>
</dbReference>
<feature type="coiled-coil region" evidence="6">
    <location>
        <begin position="294"/>
        <end position="370"/>
    </location>
</feature>
<dbReference type="PANTHER" id="PTHR13690">
    <property type="entry name" value="TRANSCRIPTION FACTOR POSF21-RELATED"/>
    <property type="match status" value="1"/>
</dbReference>
<feature type="domain" description="BZIP" evidence="8">
    <location>
        <begin position="269"/>
        <end position="332"/>
    </location>
</feature>
<dbReference type="Gene3D" id="1.20.5.170">
    <property type="match status" value="1"/>
</dbReference>
<feature type="region of interest" description="Disordered" evidence="7">
    <location>
        <begin position="392"/>
        <end position="412"/>
    </location>
</feature>
<keyword evidence="6" id="KW-0175">Coiled coil</keyword>
<dbReference type="FunFam" id="1.20.5.170:FF:000009">
    <property type="entry name" value="probable transcription factor PosF21"/>
    <property type="match status" value="1"/>
</dbReference>
<feature type="region of interest" description="Disordered" evidence="7">
    <location>
        <begin position="64"/>
        <end position="98"/>
    </location>
</feature>
<comment type="subcellular location">
    <subcellularLocation>
        <location evidence="1">Nucleus</location>
    </subcellularLocation>
</comment>
<evidence type="ECO:0000259" key="8">
    <source>
        <dbReference type="PROSITE" id="PS50217"/>
    </source>
</evidence>
<dbReference type="InterPro" id="IPR046347">
    <property type="entry name" value="bZIP_sf"/>
</dbReference>
<organism evidence="9 10">
    <name type="scientific">Penstemon smallii</name>
    <dbReference type="NCBI Taxonomy" id="265156"/>
    <lineage>
        <taxon>Eukaryota</taxon>
        <taxon>Viridiplantae</taxon>
        <taxon>Streptophyta</taxon>
        <taxon>Embryophyta</taxon>
        <taxon>Tracheophyta</taxon>
        <taxon>Spermatophyta</taxon>
        <taxon>Magnoliopsida</taxon>
        <taxon>eudicotyledons</taxon>
        <taxon>Gunneridae</taxon>
        <taxon>Pentapetalae</taxon>
        <taxon>asterids</taxon>
        <taxon>lamiids</taxon>
        <taxon>Lamiales</taxon>
        <taxon>Plantaginaceae</taxon>
        <taxon>Cheloneae</taxon>
        <taxon>Penstemon</taxon>
    </lineage>
</organism>
<reference evidence="9 10" key="1">
    <citation type="submission" date="2024-12" db="EMBL/GenBank/DDBJ databases">
        <title>The unique morphological basis and parallel evolutionary history of personate flowers in Penstemon.</title>
        <authorList>
            <person name="Depatie T.H."/>
            <person name="Wessinger C.A."/>
        </authorList>
    </citation>
    <scope>NUCLEOTIDE SEQUENCE [LARGE SCALE GENOMIC DNA]</scope>
    <source>
        <strain evidence="9">WTNN_2</strain>
        <tissue evidence="9">Leaf</tissue>
    </source>
</reference>
<evidence type="ECO:0000256" key="7">
    <source>
        <dbReference type="SAM" id="MobiDB-lite"/>
    </source>
</evidence>
<keyword evidence="2" id="KW-0805">Transcription regulation</keyword>
<keyword evidence="3" id="KW-0238">DNA-binding</keyword>
<dbReference type="EMBL" id="JBJXBP010000003">
    <property type="protein sequence ID" value="KAL3840244.1"/>
    <property type="molecule type" value="Genomic_DNA"/>
</dbReference>
<dbReference type="GO" id="GO:0003677">
    <property type="term" value="F:DNA binding"/>
    <property type="evidence" value="ECO:0007669"/>
    <property type="project" value="UniProtKB-KW"/>
</dbReference>
<accession>A0ABD3TT18</accession>
<dbReference type="GO" id="GO:0005634">
    <property type="term" value="C:nucleus"/>
    <property type="evidence" value="ECO:0007669"/>
    <property type="project" value="UniProtKB-SubCell"/>
</dbReference>
<evidence type="ECO:0000256" key="6">
    <source>
        <dbReference type="SAM" id="Coils"/>
    </source>
</evidence>
<dbReference type="SMART" id="SM00338">
    <property type="entry name" value="BRLZ"/>
    <property type="match status" value="1"/>
</dbReference>
<gene>
    <name evidence="9" type="ORF">ACJIZ3_024835</name>
</gene>
<keyword evidence="5" id="KW-0539">Nucleus</keyword>
<dbReference type="Pfam" id="PF00170">
    <property type="entry name" value="bZIP_1"/>
    <property type="match status" value="1"/>
</dbReference>
<dbReference type="Proteomes" id="UP001634393">
    <property type="component" value="Unassembled WGS sequence"/>
</dbReference>
<dbReference type="CDD" id="cd14703">
    <property type="entry name" value="bZIP_plant_RF2"/>
    <property type="match status" value="1"/>
</dbReference>
<evidence type="ECO:0000256" key="1">
    <source>
        <dbReference type="ARBA" id="ARBA00004123"/>
    </source>
</evidence>
<dbReference type="PANTHER" id="PTHR13690:SF112">
    <property type="entry name" value="TRANSCRIPTION FACTOR RF2A-LIKE"/>
    <property type="match status" value="1"/>
</dbReference>
<sequence length="412" mass="45818">MAQSNLNQSFNVGGSHSRSLSQPTFFANTCLPPLSPLPPTESPLASANSNFKDLSMEEIDVSSRVPPIPPSFPRDNLFRANDSLPPRKGHRRSNSDVPLGFSAMIQSSPQLVPISGQGILGKPTNMTGNDKRQEMDKVNYGNNGVEGKSEGEVVDEMFNSLMNLENVDKDNIISGIKMNNGEIIREGLKRSAAGDIAPPARHYRSMSMDSGFEKFHFSDESQKLQTSPSNSLSDNLAQINLDFGHGEFNQFELKKIMEDERLAEIAVSDPKRAKRILANRQSAARSKERKMRYISELEHKVHTLQTEATTLSAQITITQKNYAELTNENNELKIRFQAMEQQSQLRDALHDALSAEVQRLKLANMELKEDARTSGGIAHNGLMKHHMFPIQRQQPNQMQRLSLGASTTSTTS</sequence>
<evidence type="ECO:0000256" key="2">
    <source>
        <dbReference type="ARBA" id="ARBA00023015"/>
    </source>
</evidence>